<proteinExistence type="predicted"/>
<dbReference type="WBParaSite" id="TCNE_0001145001-mRNA-1">
    <property type="protein sequence ID" value="TCNE_0001145001-mRNA-1"/>
    <property type="gene ID" value="TCNE_0001145001"/>
</dbReference>
<protein>
    <recommendedName>
        <fullName evidence="1">Major sperm protein</fullName>
    </recommendedName>
</protein>
<dbReference type="InterPro" id="IPR008962">
    <property type="entry name" value="PapD-like_sf"/>
</dbReference>
<dbReference type="SUPFAM" id="SSF49354">
    <property type="entry name" value="PapD-like"/>
    <property type="match status" value="1"/>
</dbReference>
<reference evidence="5" key="1">
    <citation type="submission" date="2016-06" db="UniProtKB">
        <authorList>
            <consortium name="WormBaseParasite"/>
        </authorList>
    </citation>
    <scope>IDENTIFICATION</scope>
</reference>
<keyword evidence="1" id="KW-0206">Cytoskeleton</keyword>
<evidence type="ECO:0000313" key="5">
    <source>
        <dbReference type="WBParaSite" id="TCNE_0001145001-mRNA-1"/>
    </source>
</evidence>
<dbReference type="InterPro" id="IPR051774">
    <property type="entry name" value="Sperm-specific_class_P"/>
</dbReference>
<dbReference type="Gene3D" id="2.60.40.10">
    <property type="entry name" value="Immunoglobulins"/>
    <property type="match status" value="1"/>
</dbReference>
<dbReference type="Pfam" id="PF00635">
    <property type="entry name" value="Motile_Sperm"/>
    <property type="match status" value="1"/>
</dbReference>
<keyword evidence="4" id="KW-1185">Reference proteome</keyword>
<dbReference type="PROSITE" id="PS50202">
    <property type="entry name" value="MSP"/>
    <property type="match status" value="1"/>
</dbReference>
<reference evidence="3 4" key="2">
    <citation type="submission" date="2018-11" db="EMBL/GenBank/DDBJ databases">
        <authorList>
            <consortium name="Pathogen Informatics"/>
        </authorList>
    </citation>
    <scope>NUCLEOTIDE SEQUENCE [LARGE SCALE GENOMIC DNA]</scope>
</reference>
<dbReference type="InterPro" id="IPR013783">
    <property type="entry name" value="Ig-like_fold"/>
</dbReference>
<dbReference type="PANTHER" id="PTHR22947:SF39">
    <property type="entry name" value="MSP DOMAIN-CONTAINING PROTEIN"/>
    <property type="match status" value="1"/>
</dbReference>
<dbReference type="InterPro" id="IPR000535">
    <property type="entry name" value="MSP_dom"/>
</dbReference>
<evidence type="ECO:0000259" key="2">
    <source>
        <dbReference type="PROSITE" id="PS50202"/>
    </source>
</evidence>
<sequence length="164" mass="18256">MSSDIQSKRASTSEGQAAALLKANSWRVRCCKCSCHTMQPSLLVYPQFAVFEQQGGASKHTLTNRGQQRIAIKACELSKISISYKVIKIKCSDNRLYKVNPVYSFLDPGASEQLDVARGGGFKKKDKLVLMFLLTKADETDAKCVFDSYVDKPNQLILPLCVRE</sequence>
<gene>
    <name evidence="3" type="ORF">TCNE_LOCUS11450</name>
</gene>
<dbReference type="EMBL" id="UYWY01020862">
    <property type="protein sequence ID" value="VDM42771.1"/>
    <property type="molecule type" value="Genomic_DNA"/>
</dbReference>
<evidence type="ECO:0000313" key="4">
    <source>
        <dbReference type="Proteomes" id="UP000050794"/>
    </source>
</evidence>
<dbReference type="Proteomes" id="UP000050794">
    <property type="component" value="Unassembled WGS sequence"/>
</dbReference>
<dbReference type="AlphaFoldDB" id="A0A183USI0"/>
<keyword evidence="1" id="KW-0963">Cytoplasm</keyword>
<comment type="function">
    <text evidence="1">Central component in molecular interactions underlying sperm crawling. Forms an extensive filament system that extends from sperm villipoda, along the leading edge of the pseudopod.</text>
</comment>
<name>A0A183USI0_TOXCA</name>
<dbReference type="PANTHER" id="PTHR22947">
    <property type="entry name" value="MAJOR SPERM PROTEIN"/>
    <property type="match status" value="1"/>
</dbReference>
<evidence type="ECO:0000313" key="3">
    <source>
        <dbReference type="EMBL" id="VDM42771.1"/>
    </source>
</evidence>
<evidence type="ECO:0000256" key="1">
    <source>
        <dbReference type="RuleBase" id="RU003425"/>
    </source>
</evidence>
<accession>A0A183USI0</accession>
<feature type="domain" description="MSP" evidence="2">
    <location>
        <begin position="41"/>
        <end position="164"/>
    </location>
</feature>
<organism evidence="4 5">
    <name type="scientific">Toxocara canis</name>
    <name type="common">Canine roundworm</name>
    <dbReference type="NCBI Taxonomy" id="6265"/>
    <lineage>
        <taxon>Eukaryota</taxon>
        <taxon>Metazoa</taxon>
        <taxon>Ecdysozoa</taxon>
        <taxon>Nematoda</taxon>
        <taxon>Chromadorea</taxon>
        <taxon>Rhabditida</taxon>
        <taxon>Spirurina</taxon>
        <taxon>Ascaridomorpha</taxon>
        <taxon>Ascaridoidea</taxon>
        <taxon>Toxocaridae</taxon>
        <taxon>Toxocara</taxon>
    </lineage>
</organism>